<evidence type="ECO:0000313" key="6">
    <source>
        <dbReference type="EMBL" id="PWA29287.1"/>
    </source>
</evidence>
<comment type="caution">
    <text evidence="6">The sequence shown here is derived from an EMBL/GenBank/DDBJ whole genome shotgun (WGS) entry which is preliminary data.</text>
</comment>
<gene>
    <name evidence="6" type="ORF">CCH79_00014022</name>
</gene>
<evidence type="ECO:0000256" key="3">
    <source>
        <dbReference type="SAM" id="Coils"/>
    </source>
</evidence>
<keyword evidence="4" id="KW-0732">Signal</keyword>
<dbReference type="PANTHER" id="PTHR23239">
    <property type="entry name" value="INTERMEDIATE FILAMENT"/>
    <property type="match status" value="1"/>
</dbReference>
<dbReference type="GO" id="GO:0005198">
    <property type="term" value="F:structural molecule activity"/>
    <property type="evidence" value="ECO:0007669"/>
    <property type="project" value="InterPro"/>
</dbReference>
<organism evidence="6 7">
    <name type="scientific">Gambusia affinis</name>
    <name type="common">Western mosquitofish</name>
    <name type="synonym">Heterandria affinis</name>
    <dbReference type="NCBI Taxonomy" id="33528"/>
    <lineage>
        <taxon>Eukaryota</taxon>
        <taxon>Metazoa</taxon>
        <taxon>Chordata</taxon>
        <taxon>Craniata</taxon>
        <taxon>Vertebrata</taxon>
        <taxon>Euteleostomi</taxon>
        <taxon>Actinopterygii</taxon>
        <taxon>Neopterygii</taxon>
        <taxon>Teleostei</taxon>
        <taxon>Neoteleostei</taxon>
        <taxon>Acanthomorphata</taxon>
        <taxon>Ovalentaria</taxon>
        <taxon>Atherinomorphae</taxon>
        <taxon>Cyprinodontiformes</taxon>
        <taxon>Poeciliidae</taxon>
        <taxon>Poeciliinae</taxon>
        <taxon>Gambusia</taxon>
    </lineage>
</organism>
<feature type="domain" description="IF rod" evidence="5">
    <location>
        <begin position="316"/>
        <end position="385"/>
    </location>
</feature>
<keyword evidence="1" id="KW-0403">Intermediate filament</keyword>
<dbReference type="PANTHER" id="PTHR23239:SF180">
    <property type="entry name" value="KERATIN, TYPE I CYTOSKELETAL 17"/>
    <property type="match status" value="1"/>
</dbReference>
<feature type="coiled-coil region" evidence="3">
    <location>
        <begin position="320"/>
        <end position="354"/>
    </location>
</feature>
<feature type="chain" id="PRO_5016341322" description="IF rod domain-containing protein" evidence="4">
    <location>
        <begin position="21"/>
        <end position="385"/>
    </location>
</feature>
<proteinExistence type="predicted"/>
<dbReference type="SUPFAM" id="SSF64593">
    <property type="entry name" value="Intermediate filament protein, coiled coil region"/>
    <property type="match status" value="1"/>
</dbReference>
<dbReference type="AlphaFoldDB" id="A0A315W381"/>
<evidence type="ECO:0000256" key="4">
    <source>
        <dbReference type="SAM" id="SignalP"/>
    </source>
</evidence>
<dbReference type="InterPro" id="IPR039008">
    <property type="entry name" value="IF_rod_dom"/>
</dbReference>
<dbReference type="Pfam" id="PF00038">
    <property type="entry name" value="Filament"/>
    <property type="match status" value="1"/>
</dbReference>
<evidence type="ECO:0000313" key="7">
    <source>
        <dbReference type="Proteomes" id="UP000250572"/>
    </source>
</evidence>
<name>A0A315W381_GAMAF</name>
<accession>A0A315W381</accession>
<keyword evidence="7" id="KW-1185">Reference proteome</keyword>
<dbReference type="Proteomes" id="UP000250572">
    <property type="component" value="Unassembled WGS sequence"/>
</dbReference>
<evidence type="ECO:0000256" key="1">
    <source>
        <dbReference type="ARBA" id="ARBA00022754"/>
    </source>
</evidence>
<sequence>MWKWMATSVTAPLCVLEAAAAPDPDWPGPTKPAAGSEAVPGTRCLSARPAGLLWSHCALIWSKSWSIAGAGLLQLQSLGCLDTANHREQKREGGRRKGDDRGNTDHKLLVHLLQLCHGAVALGLQCLAAFVCLSLCLLEQGHLLLKASEFRISQDRDVPPCPIRAECGTKESHGVSPGCSAYLTNTLGAFVLPDPGLLSCFQTGSSTSSKENVQGNTVTGPHRFLHTASETHYRPVETSPPPPAAAAMTSVRSGLSSSMSLYSMGSSRRASRGTSVYGGAGGRNVRVSYASNGLGSGFDLTQALAGGDNLSVTTNEKATMQNLNDRLATYLEKVRSLESANLQLETQIREWYKNKSPTVRNYSTYEATIEDLRKKVNFETYEPDS</sequence>
<evidence type="ECO:0000259" key="5">
    <source>
        <dbReference type="PROSITE" id="PS51842"/>
    </source>
</evidence>
<reference evidence="6 7" key="1">
    <citation type="journal article" date="2018" name="G3 (Bethesda)">
        <title>A High-Quality Reference Genome for the Invasive Mosquitofish Gambusia affinis Using a Chicago Library.</title>
        <authorList>
            <person name="Hoffberg S.L."/>
            <person name="Troendle N.J."/>
            <person name="Glenn T.C."/>
            <person name="Mahmud O."/>
            <person name="Louha S."/>
            <person name="Chalopin D."/>
            <person name="Bennetzen J.L."/>
            <person name="Mauricio R."/>
        </authorList>
    </citation>
    <scope>NUCLEOTIDE SEQUENCE [LARGE SCALE GENOMIC DNA]</scope>
    <source>
        <strain evidence="6">NE01/NJP1002.9</strain>
        <tissue evidence="6">Muscle</tissue>
    </source>
</reference>
<dbReference type="PROSITE" id="PS51842">
    <property type="entry name" value="IF_ROD_2"/>
    <property type="match status" value="1"/>
</dbReference>
<dbReference type="EMBL" id="NHOQ01000621">
    <property type="protein sequence ID" value="PWA29287.1"/>
    <property type="molecule type" value="Genomic_DNA"/>
</dbReference>
<keyword evidence="2 3" id="KW-0175">Coiled coil</keyword>
<dbReference type="InterPro" id="IPR002957">
    <property type="entry name" value="Keratin_I"/>
</dbReference>
<feature type="signal peptide" evidence="4">
    <location>
        <begin position="1"/>
        <end position="20"/>
    </location>
</feature>
<dbReference type="GO" id="GO:0005882">
    <property type="term" value="C:intermediate filament"/>
    <property type="evidence" value="ECO:0007669"/>
    <property type="project" value="UniProtKB-KW"/>
</dbReference>
<protein>
    <recommendedName>
        <fullName evidence="5">IF rod domain-containing protein</fullName>
    </recommendedName>
</protein>
<evidence type="ECO:0000256" key="2">
    <source>
        <dbReference type="ARBA" id="ARBA00023054"/>
    </source>
</evidence>